<dbReference type="EMBL" id="JARKIB010000001">
    <property type="protein sequence ID" value="KAJ7786498.1"/>
    <property type="molecule type" value="Genomic_DNA"/>
</dbReference>
<dbReference type="GO" id="GO:0005829">
    <property type="term" value="C:cytosol"/>
    <property type="evidence" value="ECO:0007669"/>
    <property type="project" value="TreeGrafter"/>
</dbReference>
<dbReference type="PANTHER" id="PTHR13608:SF3">
    <property type="entry name" value="ARMADILLO-LIKE HELICAL DOMAIN-CONTAINING PROTEIN 3"/>
    <property type="match status" value="1"/>
</dbReference>
<evidence type="ECO:0000259" key="5">
    <source>
        <dbReference type="SMART" id="SM01158"/>
    </source>
</evidence>
<protein>
    <recommendedName>
        <fullName evidence="5">Armadillo-like helical domain-containing protein</fullName>
    </recommendedName>
</protein>
<evidence type="ECO:0000256" key="4">
    <source>
        <dbReference type="ARBA" id="ARBA00023136"/>
    </source>
</evidence>
<organism evidence="6 7">
    <name type="scientific">Mycena metata</name>
    <dbReference type="NCBI Taxonomy" id="1033252"/>
    <lineage>
        <taxon>Eukaryota</taxon>
        <taxon>Fungi</taxon>
        <taxon>Dikarya</taxon>
        <taxon>Basidiomycota</taxon>
        <taxon>Agaricomycotina</taxon>
        <taxon>Agaricomycetes</taxon>
        <taxon>Agaricomycetidae</taxon>
        <taxon>Agaricales</taxon>
        <taxon>Marasmiineae</taxon>
        <taxon>Mycenaceae</taxon>
        <taxon>Mycena</taxon>
    </lineage>
</organism>
<dbReference type="Proteomes" id="UP001215598">
    <property type="component" value="Unassembled WGS sequence"/>
</dbReference>
<dbReference type="PANTHER" id="PTHR13608">
    <property type="entry name" value="ARMADILLO-LIKE HELICAL DOMAIN-CONTAINING PROTEIN 3"/>
    <property type="match status" value="1"/>
</dbReference>
<keyword evidence="4" id="KW-0472">Membrane</keyword>
<name>A0AAD7KJR8_9AGAR</name>
<keyword evidence="7" id="KW-1185">Reference proteome</keyword>
<evidence type="ECO:0000256" key="2">
    <source>
        <dbReference type="ARBA" id="ARBA00022692"/>
    </source>
</evidence>
<proteinExistence type="predicted"/>
<dbReference type="SUPFAM" id="SSF48371">
    <property type="entry name" value="ARM repeat"/>
    <property type="match status" value="1"/>
</dbReference>
<evidence type="ECO:0000313" key="6">
    <source>
        <dbReference type="EMBL" id="KAJ7786498.1"/>
    </source>
</evidence>
<dbReference type="GO" id="GO:0016020">
    <property type="term" value="C:membrane"/>
    <property type="evidence" value="ECO:0007669"/>
    <property type="project" value="UniProtKB-SubCell"/>
</dbReference>
<dbReference type="InterPro" id="IPR039868">
    <property type="entry name" value="ARMD3-like"/>
</dbReference>
<reference evidence="6" key="1">
    <citation type="submission" date="2023-03" db="EMBL/GenBank/DDBJ databases">
        <title>Massive genome expansion in bonnet fungi (Mycena s.s.) driven by repeated elements and novel gene families across ecological guilds.</title>
        <authorList>
            <consortium name="Lawrence Berkeley National Laboratory"/>
            <person name="Harder C.B."/>
            <person name="Miyauchi S."/>
            <person name="Viragh M."/>
            <person name="Kuo A."/>
            <person name="Thoen E."/>
            <person name="Andreopoulos B."/>
            <person name="Lu D."/>
            <person name="Skrede I."/>
            <person name="Drula E."/>
            <person name="Henrissat B."/>
            <person name="Morin E."/>
            <person name="Kohler A."/>
            <person name="Barry K."/>
            <person name="LaButti K."/>
            <person name="Morin E."/>
            <person name="Salamov A."/>
            <person name="Lipzen A."/>
            <person name="Mereny Z."/>
            <person name="Hegedus B."/>
            <person name="Baldrian P."/>
            <person name="Stursova M."/>
            <person name="Weitz H."/>
            <person name="Taylor A."/>
            <person name="Grigoriev I.V."/>
            <person name="Nagy L.G."/>
            <person name="Martin F."/>
            <person name="Kauserud H."/>
        </authorList>
    </citation>
    <scope>NUCLEOTIDE SEQUENCE</scope>
    <source>
        <strain evidence="6">CBHHK182m</strain>
    </source>
</reference>
<evidence type="ECO:0000256" key="3">
    <source>
        <dbReference type="ARBA" id="ARBA00022989"/>
    </source>
</evidence>
<gene>
    <name evidence="6" type="ORF">B0H16DRAFT_1490682</name>
</gene>
<feature type="domain" description="Armadillo-like helical" evidence="5">
    <location>
        <begin position="395"/>
        <end position="623"/>
    </location>
</feature>
<accession>A0AAD7KJR8</accession>
<dbReference type="InterPro" id="IPR016024">
    <property type="entry name" value="ARM-type_fold"/>
</dbReference>
<sequence>MILNARRQSSVPLPKVVATYTKILQSAPIEDPAFYVDLLALAVDREFLQGELKNLPTEALLGPLKLSFNTLFRVCLQYASNSETNLEKKKNALDTLSILSRCIFAKTPTGWEVMEIMAGGVSQSDAIFTNLTAIINDSLPNPDLPADIRHQVLQLALTFMCGVAQLSPGAYFLRRDLFPAIVTFIKDPATEIFTFEAILLLTVLANFHKSKQNPYIQRIQETEDKDLMRKICWASNFALDAAVKAYQEISDDDTSQTLTSALGSMMSKLRPDRALTPVDPPRELFKSQPIEACVVVLPIFEFLRTNPTFPLLLISPSDEGTKSSAISSPPYTILSLSSYVLTHASSTSSPRTIVYANLCLNTLLTLVQNDGVLIAFSQPSDERIRLCRQRLPLLPVPPSRRAPLCALLDCCVLWLRHNLHKRLEVQSYTTCIWVCYRVIWFVHKAHIRLEYSWQELWSALLGLLGFLSSKMDNLTTTGGVEQLARATILLLDLCLAKCEMFLPTPQAVHQFVYELVRSSPVLEAQLSLLRALAYPQEERRFSWTTEQPSELLLARLLNTTMFYQTKVTEAHAQSAKSALRVVAAEIDRDGLHGMKEARDTEPPGETPDVVFSRFLCTDVLSLMP</sequence>
<evidence type="ECO:0000256" key="1">
    <source>
        <dbReference type="ARBA" id="ARBA00004370"/>
    </source>
</evidence>
<comment type="caution">
    <text evidence="6">The sequence shown here is derived from an EMBL/GenBank/DDBJ whole genome shotgun (WGS) entry which is preliminary data.</text>
</comment>
<keyword evidence="3" id="KW-1133">Transmembrane helix</keyword>
<dbReference type="InterPro" id="IPR013636">
    <property type="entry name" value="ARMH3_C"/>
</dbReference>
<dbReference type="SMART" id="SM01158">
    <property type="entry name" value="DUF1741"/>
    <property type="match status" value="1"/>
</dbReference>
<dbReference type="AlphaFoldDB" id="A0AAD7KJR8"/>
<evidence type="ECO:0000313" key="7">
    <source>
        <dbReference type="Proteomes" id="UP001215598"/>
    </source>
</evidence>
<dbReference type="Pfam" id="PF08427">
    <property type="entry name" value="ARMH3_C"/>
    <property type="match status" value="1"/>
</dbReference>
<keyword evidence="2" id="KW-0812">Transmembrane</keyword>
<comment type="subcellular location">
    <subcellularLocation>
        <location evidence="1">Membrane</location>
    </subcellularLocation>
</comment>